<evidence type="ECO:0000313" key="4">
    <source>
        <dbReference type="Proteomes" id="UP000027120"/>
    </source>
</evidence>
<evidence type="ECO:0000313" key="3">
    <source>
        <dbReference type="EMBL" id="KDO58796.1"/>
    </source>
</evidence>
<dbReference type="PANTHER" id="PTHR10539:SF0">
    <property type="entry name" value="26S PROTEASOME NON-ATPASE REGULATORY SUBUNIT 13"/>
    <property type="match status" value="1"/>
</dbReference>
<dbReference type="PANTHER" id="PTHR10539">
    <property type="entry name" value="26S PROTEASOME NON-ATPASE REGULATORY SUBUNIT 13"/>
    <property type="match status" value="1"/>
</dbReference>
<proteinExistence type="predicted"/>
<protein>
    <recommendedName>
        <fullName evidence="2">PSD13 N-terminal domain-containing protein</fullName>
    </recommendedName>
</protein>
<evidence type="ECO:0000256" key="1">
    <source>
        <dbReference type="ARBA" id="ARBA00022942"/>
    </source>
</evidence>
<accession>A0A067F6I1</accession>
<feature type="non-terminal residue" evidence="3">
    <location>
        <position position="50"/>
    </location>
</feature>
<keyword evidence="4" id="KW-1185">Reference proteome</keyword>
<dbReference type="Pfam" id="PF22037">
    <property type="entry name" value="PSD13_N"/>
    <property type="match status" value="1"/>
</dbReference>
<evidence type="ECO:0000259" key="2">
    <source>
        <dbReference type="Pfam" id="PF22037"/>
    </source>
</evidence>
<keyword evidence="1" id="KW-0647">Proteasome</keyword>
<reference evidence="3 4" key="1">
    <citation type="submission" date="2014-04" db="EMBL/GenBank/DDBJ databases">
        <authorList>
            <consortium name="International Citrus Genome Consortium"/>
            <person name="Gmitter F."/>
            <person name="Chen C."/>
            <person name="Farmerie W."/>
            <person name="Harkins T."/>
            <person name="Desany B."/>
            <person name="Mohiuddin M."/>
            <person name="Kodira C."/>
            <person name="Borodovsky M."/>
            <person name="Lomsadze A."/>
            <person name="Burns P."/>
            <person name="Jenkins J."/>
            <person name="Prochnik S."/>
            <person name="Shu S."/>
            <person name="Chapman J."/>
            <person name="Pitluck S."/>
            <person name="Schmutz J."/>
            <person name="Rokhsar D."/>
        </authorList>
    </citation>
    <scope>NUCLEOTIDE SEQUENCE</scope>
</reference>
<organism evidence="3 4">
    <name type="scientific">Citrus sinensis</name>
    <name type="common">Sweet orange</name>
    <name type="synonym">Citrus aurantium var. sinensis</name>
    <dbReference type="NCBI Taxonomy" id="2711"/>
    <lineage>
        <taxon>Eukaryota</taxon>
        <taxon>Viridiplantae</taxon>
        <taxon>Streptophyta</taxon>
        <taxon>Embryophyta</taxon>
        <taxon>Tracheophyta</taxon>
        <taxon>Spermatophyta</taxon>
        <taxon>Magnoliopsida</taxon>
        <taxon>eudicotyledons</taxon>
        <taxon>Gunneridae</taxon>
        <taxon>Pentapetalae</taxon>
        <taxon>rosids</taxon>
        <taxon>malvids</taxon>
        <taxon>Sapindales</taxon>
        <taxon>Rutaceae</taxon>
        <taxon>Aurantioideae</taxon>
        <taxon>Citrus</taxon>
    </lineage>
</organism>
<sequence>MAALQYLESLRNDHPELGEWYNALADLYQKKLWHQLTLKLEQFVAHAVFQ</sequence>
<feature type="domain" description="PSD13 N-terminal" evidence="2">
    <location>
        <begin position="21"/>
        <end position="47"/>
    </location>
</feature>
<name>A0A067F6I1_CITSI</name>
<dbReference type="Proteomes" id="UP000027120">
    <property type="component" value="Unassembled WGS sequence"/>
</dbReference>
<dbReference type="InterPro" id="IPR054179">
    <property type="entry name" value="PSD13_N"/>
</dbReference>
<dbReference type="AlphaFoldDB" id="A0A067F6I1"/>
<gene>
    <name evidence="3" type="ORF">CISIN_1g0437801mg</name>
</gene>
<dbReference type="GO" id="GO:0000502">
    <property type="term" value="C:proteasome complex"/>
    <property type="evidence" value="ECO:0007669"/>
    <property type="project" value="UniProtKB-KW"/>
</dbReference>
<dbReference type="InterPro" id="IPR035298">
    <property type="entry name" value="PSMD13"/>
</dbReference>
<dbReference type="STRING" id="2711.A0A067F6I1"/>
<dbReference type="EMBL" id="KK784945">
    <property type="protein sequence ID" value="KDO58796.1"/>
    <property type="molecule type" value="Genomic_DNA"/>
</dbReference>